<protein>
    <submittedName>
        <fullName evidence="1">Uncharacterized protein</fullName>
    </submittedName>
</protein>
<proteinExistence type="predicted"/>
<dbReference type="AlphaFoldDB" id="A0AAV3XQF8"/>
<dbReference type="EMBL" id="BLAY01000166">
    <property type="protein sequence ID" value="GET42490.1"/>
    <property type="molecule type" value="Genomic_DNA"/>
</dbReference>
<accession>A0AAV3XQF8</accession>
<reference evidence="1" key="1">
    <citation type="submission" date="2019-10" db="EMBL/GenBank/DDBJ databases">
        <title>Draft genome sequece of Microseira wollei NIES-4236.</title>
        <authorList>
            <person name="Yamaguchi H."/>
            <person name="Suzuki S."/>
            <person name="Kawachi M."/>
        </authorList>
    </citation>
    <scope>NUCLEOTIDE SEQUENCE</scope>
    <source>
        <strain evidence="1">NIES-4236</strain>
    </source>
</reference>
<sequence length="78" mass="8860">MIEEEFEAAIDAASAEVWEGIYTPFELLEIVDKIQVMENARKLLALNYAHSAKDLPAIVKENIVELQGGEEWKEGRQK</sequence>
<organism evidence="1 2">
    <name type="scientific">Microseira wollei NIES-4236</name>
    <dbReference type="NCBI Taxonomy" id="2530354"/>
    <lineage>
        <taxon>Bacteria</taxon>
        <taxon>Bacillati</taxon>
        <taxon>Cyanobacteriota</taxon>
        <taxon>Cyanophyceae</taxon>
        <taxon>Oscillatoriophycideae</taxon>
        <taxon>Aerosakkonematales</taxon>
        <taxon>Aerosakkonemataceae</taxon>
        <taxon>Microseira</taxon>
    </lineage>
</organism>
<dbReference type="RefSeq" id="WP_307731617.1">
    <property type="nucleotide sequence ID" value="NZ_BLAY01000166.1"/>
</dbReference>
<dbReference type="Proteomes" id="UP001050975">
    <property type="component" value="Unassembled WGS sequence"/>
</dbReference>
<gene>
    <name evidence="1" type="ORF">MiSe_73080</name>
</gene>
<comment type="caution">
    <text evidence="1">The sequence shown here is derived from an EMBL/GenBank/DDBJ whole genome shotgun (WGS) entry which is preliminary data.</text>
</comment>
<evidence type="ECO:0000313" key="1">
    <source>
        <dbReference type="EMBL" id="GET42490.1"/>
    </source>
</evidence>
<keyword evidence="2" id="KW-1185">Reference proteome</keyword>
<name>A0AAV3XQF8_9CYAN</name>
<evidence type="ECO:0000313" key="2">
    <source>
        <dbReference type="Proteomes" id="UP001050975"/>
    </source>
</evidence>